<sequence>MVGRRRNEVQKLGARKRQRLTGSSQGRVGAATQEGLVCKAAVQQKPRFPVPVVLRVETEVLERSVEADARLVTVTFKHVVVVIVTVVVYTRLAVVTFKHVVVGVVGKVDARPVEVTSKHVVVGVVAEVDARLAEVTSNHVVVGVITEVEVRLATMTPKRMVGVAAMVNSKLPLVAFSPEKSVWMKAKVYRPIGTAYIV</sequence>
<dbReference type="EMBL" id="DS566173">
    <property type="status" value="NOT_ANNOTATED_CDS"/>
    <property type="molecule type" value="Genomic_DNA"/>
</dbReference>
<dbReference type="InParanoid" id="H3H4B0"/>
<reference evidence="2" key="2">
    <citation type="submission" date="2015-06" db="UniProtKB">
        <authorList>
            <consortium name="EnsemblProtists"/>
        </authorList>
    </citation>
    <scope>IDENTIFICATION</scope>
    <source>
        <strain evidence="2">Pr102</strain>
    </source>
</reference>
<reference evidence="3" key="1">
    <citation type="journal article" date="2006" name="Science">
        <title>Phytophthora genome sequences uncover evolutionary origins and mechanisms of pathogenesis.</title>
        <authorList>
            <person name="Tyler B.M."/>
            <person name="Tripathy S."/>
            <person name="Zhang X."/>
            <person name="Dehal P."/>
            <person name="Jiang R.H."/>
            <person name="Aerts A."/>
            <person name="Arredondo F.D."/>
            <person name="Baxter L."/>
            <person name="Bensasson D."/>
            <person name="Beynon J.L."/>
            <person name="Chapman J."/>
            <person name="Damasceno C.M."/>
            <person name="Dorrance A.E."/>
            <person name="Dou D."/>
            <person name="Dickerman A.W."/>
            <person name="Dubchak I.L."/>
            <person name="Garbelotto M."/>
            <person name="Gijzen M."/>
            <person name="Gordon S.G."/>
            <person name="Govers F."/>
            <person name="Grunwald N.J."/>
            <person name="Huang W."/>
            <person name="Ivors K.L."/>
            <person name="Jones R.W."/>
            <person name="Kamoun S."/>
            <person name="Krampis K."/>
            <person name="Lamour K.H."/>
            <person name="Lee M.K."/>
            <person name="McDonald W.H."/>
            <person name="Medina M."/>
            <person name="Meijer H.J."/>
            <person name="Nordberg E.K."/>
            <person name="Maclean D.J."/>
            <person name="Ospina-Giraldo M.D."/>
            <person name="Morris P.F."/>
            <person name="Phuntumart V."/>
            <person name="Putnam N.H."/>
            <person name="Rash S."/>
            <person name="Rose J.K."/>
            <person name="Sakihama Y."/>
            <person name="Salamov A.A."/>
            <person name="Savidor A."/>
            <person name="Scheuring C.F."/>
            <person name="Smith B.M."/>
            <person name="Sobral B.W."/>
            <person name="Terry A."/>
            <person name="Torto-Alalibo T.A."/>
            <person name="Win J."/>
            <person name="Xu Z."/>
            <person name="Zhang H."/>
            <person name="Grigoriev I.V."/>
            <person name="Rokhsar D.S."/>
            <person name="Boore J.L."/>
        </authorList>
    </citation>
    <scope>NUCLEOTIDE SEQUENCE [LARGE SCALE GENOMIC DNA]</scope>
    <source>
        <strain evidence="3">Pr102</strain>
    </source>
</reference>
<evidence type="ECO:0000313" key="2">
    <source>
        <dbReference type="EnsemblProtists" id="Phyra85395"/>
    </source>
</evidence>
<dbReference type="AlphaFoldDB" id="H3H4B0"/>
<organism evidence="2 3">
    <name type="scientific">Phytophthora ramorum</name>
    <name type="common">Sudden oak death agent</name>
    <dbReference type="NCBI Taxonomy" id="164328"/>
    <lineage>
        <taxon>Eukaryota</taxon>
        <taxon>Sar</taxon>
        <taxon>Stramenopiles</taxon>
        <taxon>Oomycota</taxon>
        <taxon>Peronosporomycetes</taxon>
        <taxon>Peronosporales</taxon>
        <taxon>Peronosporaceae</taxon>
        <taxon>Phytophthora</taxon>
    </lineage>
</organism>
<dbReference type="Proteomes" id="UP000005238">
    <property type="component" value="Unassembled WGS sequence"/>
</dbReference>
<feature type="region of interest" description="Disordered" evidence="1">
    <location>
        <begin position="1"/>
        <end position="27"/>
    </location>
</feature>
<dbReference type="HOGENOM" id="CLU_1380527_0_0_1"/>
<dbReference type="EnsemblProtists" id="Phyra85395">
    <property type="protein sequence ID" value="Phyra85395"/>
    <property type="gene ID" value="Phyra85395"/>
</dbReference>
<evidence type="ECO:0000256" key="1">
    <source>
        <dbReference type="SAM" id="MobiDB-lite"/>
    </source>
</evidence>
<accession>H3H4B0</accession>
<evidence type="ECO:0000313" key="3">
    <source>
        <dbReference type="Proteomes" id="UP000005238"/>
    </source>
</evidence>
<proteinExistence type="predicted"/>
<keyword evidence="3" id="KW-1185">Reference proteome</keyword>
<name>H3H4B0_PHYRM</name>
<protein>
    <submittedName>
        <fullName evidence="2">Uncharacterized protein</fullName>
    </submittedName>
</protein>